<dbReference type="Pfam" id="PF00834">
    <property type="entry name" value="Ribul_P_3_epim"/>
    <property type="match status" value="1"/>
</dbReference>
<dbReference type="InterPro" id="IPR026019">
    <property type="entry name" value="Ribul_P_3_epim"/>
</dbReference>
<keyword evidence="8" id="KW-0479">Metal-binding</keyword>
<evidence type="ECO:0000313" key="11">
    <source>
        <dbReference type="EMBL" id="MFM1524351.1"/>
    </source>
</evidence>
<dbReference type="InterPro" id="IPR000056">
    <property type="entry name" value="Ribul_P_3_epim-like"/>
</dbReference>
<dbReference type="SUPFAM" id="SSF51366">
    <property type="entry name" value="Ribulose-phoshate binding barrel"/>
    <property type="match status" value="1"/>
</dbReference>
<protein>
    <recommendedName>
        <fullName evidence="7 10">Ribulose-phosphate 3-epimerase</fullName>
        <ecNumber evidence="7 10">5.1.3.1</ecNumber>
    </recommendedName>
</protein>
<dbReference type="InterPro" id="IPR011060">
    <property type="entry name" value="RibuloseP-bd_barrel"/>
</dbReference>
<name>A0ABW9F5V2_9FIRM</name>
<sequence length="217" mass="24361">MTEKYICPSMMCANFDNLKDEVSKLDEAGIDIFHIDIMDGQFVPNYGMGLQDIQSIRRSTNKKIDVHLMTMNPGNYIDLFVDLGVDIIYIHPESEIHPARTLSKIKEAGKISGIAINPGTSLSSVKDLLNLIDYLMIMTVNPGFAGQKYLDYVDEKIEEAVKLKEKYHYKIFVDGAISPEKIENLSKKGVEGFVLGTSSLFGKEKSYSEIILELRAL</sequence>
<comment type="similarity">
    <text evidence="6">Belongs to the ribulose-phosphate 3-epimerase family.</text>
</comment>
<keyword evidence="12" id="KW-1185">Reference proteome</keyword>
<evidence type="ECO:0000256" key="8">
    <source>
        <dbReference type="ARBA" id="ARBA00022723"/>
    </source>
</evidence>
<evidence type="ECO:0000256" key="4">
    <source>
        <dbReference type="ARBA" id="ARBA00001947"/>
    </source>
</evidence>
<evidence type="ECO:0000256" key="10">
    <source>
        <dbReference type="NCBIfam" id="TIGR01163"/>
    </source>
</evidence>
<evidence type="ECO:0000256" key="3">
    <source>
        <dbReference type="ARBA" id="ARBA00001941"/>
    </source>
</evidence>
<dbReference type="EC" id="5.1.3.1" evidence="7 10"/>
<gene>
    <name evidence="11" type="primary">rpe</name>
    <name evidence="11" type="ORF">ABGF40_01530</name>
</gene>
<evidence type="ECO:0000256" key="2">
    <source>
        <dbReference type="ARBA" id="ARBA00001936"/>
    </source>
</evidence>
<dbReference type="EMBL" id="JBFNFH010000002">
    <property type="protein sequence ID" value="MFM1524351.1"/>
    <property type="molecule type" value="Genomic_DNA"/>
</dbReference>
<comment type="cofactor">
    <cofactor evidence="2">
        <name>Mn(2+)</name>
        <dbReference type="ChEBI" id="CHEBI:29035"/>
    </cofactor>
</comment>
<comment type="cofactor">
    <cofactor evidence="5">
        <name>Fe(2+)</name>
        <dbReference type="ChEBI" id="CHEBI:29033"/>
    </cofactor>
</comment>
<keyword evidence="9 11" id="KW-0413">Isomerase</keyword>
<evidence type="ECO:0000313" key="12">
    <source>
        <dbReference type="Proteomes" id="UP001629536"/>
    </source>
</evidence>
<organism evidence="11 12">
    <name type="scientific">Helcococcus bovis</name>
    <dbReference type="NCBI Taxonomy" id="3153252"/>
    <lineage>
        <taxon>Bacteria</taxon>
        <taxon>Bacillati</taxon>
        <taxon>Bacillota</taxon>
        <taxon>Tissierellia</taxon>
        <taxon>Tissierellales</taxon>
        <taxon>Peptoniphilaceae</taxon>
        <taxon>Helcococcus</taxon>
    </lineage>
</organism>
<evidence type="ECO:0000256" key="6">
    <source>
        <dbReference type="ARBA" id="ARBA00009541"/>
    </source>
</evidence>
<dbReference type="Proteomes" id="UP001629536">
    <property type="component" value="Unassembled WGS sequence"/>
</dbReference>
<dbReference type="Gene3D" id="3.20.20.70">
    <property type="entry name" value="Aldolase class I"/>
    <property type="match status" value="1"/>
</dbReference>
<dbReference type="NCBIfam" id="NF004076">
    <property type="entry name" value="PRK05581.1-4"/>
    <property type="match status" value="1"/>
</dbReference>
<comment type="caution">
    <text evidence="11">The sequence shown here is derived from an EMBL/GenBank/DDBJ whole genome shotgun (WGS) entry which is preliminary data.</text>
</comment>
<reference evidence="11 12" key="1">
    <citation type="journal article" date="2024" name="Front. Microbiol.">
        <title>Pangenomic and biochemical analyses of Helcococcus ovis reveal widespread tetracycline resistance and a novel bacterial species, Helcococcus bovis.</title>
        <authorList>
            <person name="Cunha F."/>
            <person name="Zhai Y."/>
            <person name="Casaro S."/>
            <person name="Jones K.L."/>
            <person name="Hernandez M."/>
            <person name="Bisinotto R.S."/>
            <person name="Kariyawasam S."/>
            <person name="Brown M.B."/>
            <person name="Phillips A."/>
            <person name="Jeong K.C."/>
            <person name="Galvao K.N."/>
        </authorList>
    </citation>
    <scope>NUCLEOTIDE SEQUENCE [LARGE SCALE GENOMIC DNA]</scope>
    <source>
        <strain evidence="11 12">KG197</strain>
    </source>
</reference>
<accession>A0ABW9F5V2</accession>
<dbReference type="RefSeq" id="WP_408126211.1">
    <property type="nucleotide sequence ID" value="NZ_JBFNFH010000002.1"/>
</dbReference>
<dbReference type="CDD" id="cd00429">
    <property type="entry name" value="RPE"/>
    <property type="match status" value="1"/>
</dbReference>
<evidence type="ECO:0000256" key="7">
    <source>
        <dbReference type="ARBA" id="ARBA00013188"/>
    </source>
</evidence>
<dbReference type="InterPro" id="IPR013785">
    <property type="entry name" value="Aldolase_TIM"/>
</dbReference>
<dbReference type="GO" id="GO:0004750">
    <property type="term" value="F:D-ribulose-phosphate 3-epimerase activity"/>
    <property type="evidence" value="ECO:0007669"/>
    <property type="project" value="UniProtKB-EC"/>
</dbReference>
<evidence type="ECO:0000256" key="9">
    <source>
        <dbReference type="ARBA" id="ARBA00023235"/>
    </source>
</evidence>
<evidence type="ECO:0000256" key="1">
    <source>
        <dbReference type="ARBA" id="ARBA00001782"/>
    </source>
</evidence>
<dbReference type="NCBIfam" id="TIGR01163">
    <property type="entry name" value="rpe"/>
    <property type="match status" value="1"/>
</dbReference>
<comment type="cofactor">
    <cofactor evidence="3">
        <name>Co(2+)</name>
        <dbReference type="ChEBI" id="CHEBI:48828"/>
    </cofactor>
</comment>
<evidence type="ECO:0000256" key="5">
    <source>
        <dbReference type="ARBA" id="ARBA00001954"/>
    </source>
</evidence>
<comment type="cofactor">
    <cofactor evidence="4">
        <name>Zn(2+)</name>
        <dbReference type="ChEBI" id="CHEBI:29105"/>
    </cofactor>
</comment>
<dbReference type="PANTHER" id="PTHR11749">
    <property type="entry name" value="RIBULOSE-5-PHOSPHATE-3-EPIMERASE"/>
    <property type="match status" value="1"/>
</dbReference>
<comment type="catalytic activity">
    <reaction evidence="1">
        <text>D-ribulose 5-phosphate = D-xylulose 5-phosphate</text>
        <dbReference type="Rhea" id="RHEA:13677"/>
        <dbReference type="ChEBI" id="CHEBI:57737"/>
        <dbReference type="ChEBI" id="CHEBI:58121"/>
        <dbReference type="EC" id="5.1.3.1"/>
    </reaction>
</comment>
<proteinExistence type="inferred from homology"/>